<evidence type="ECO:0000313" key="3">
    <source>
        <dbReference type="EMBL" id="PJJ83341.1"/>
    </source>
</evidence>
<name>A0A2H9VR97_9SPHI</name>
<proteinExistence type="predicted"/>
<keyword evidence="2" id="KW-0812">Transmembrane</keyword>
<evidence type="ECO:0000256" key="1">
    <source>
        <dbReference type="SAM" id="Coils"/>
    </source>
</evidence>
<comment type="caution">
    <text evidence="3">The sequence shown here is derived from an EMBL/GenBank/DDBJ whole genome shotgun (WGS) entry which is preliminary data.</text>
</comment>
<keyword evidence="2" id="KW-1133">Transmembrane helix</keyword>
<protein>
    <submittedName>
        <fullName evidence="3">Uncharacterized protein</fullName>
    </submittedName>
</protein>
<sequence length="322" mass="35016">MHKKKSFLTVSITRCGAFLNSVCLVNGLLKTFFVILLLLSAKGALAQWNIPATGGNPQWAKIGTFTAGQGGETLMLTAYIHKGYNAANSQDAVYTLTFKTSNGDSVDDKGFAGNGSWYATGQSSDIGPGSIKWKANAAGKLATAYDLYIYLPHFTEKSHYSVTLSPTASWANVGLIGQADPGAASASVLIPTVGFNLIQGNLGVGIADTKGYKFAVNGTAIATSMTVKLSANWPDYVFKSGYKLPTLNEVKRYIDKNHHLPDMPSADEVQNNGLDLGEMNRQLLKKVEELTLYLLDQNKKLDEHQKRMAELEKEIQTLRKQR</sequence>
<dbReference type="Proteomes" id="UP000242687">
    <property type="component" value="Unassembled WGS sequence"/>
</dbReference>
<feature type="transmembrane region" description="Helical" evidence="2">
    <location>
        <begin position="12"/>
        <end position="39"/>
    </location>
</feature>
<organism evidence="3 4">
    <name type="scientific">Mucilaginibacter auburnensis</name>
    <dbReference type="NCBI Taxonomy" id="1457233"/>
    <lineage>
        <taxon>Bacteria</taxon>
        <taxon>Pseudomonadati</taxon>
        <taxon>Bacteroidota</taxon>
        <taxon>Sphingobacteriia</taxon>
        <taxon>Sphingobacteriales</taxon>
        <taxon>Sphingobacteriaceae</taxon>
        <taxon>Mucilaginibacter</taxon>
    </lineage>
</organism>
<keyword evidence="2" id="KW-0472">Membrane</keyword>
<evidence type="ECO:0000256" key="2">
    <source>
        <dbReference type="SAM" id="Phobius"/>
    </source>
</evidence>
<gene>
    <name evidence="3" type="ORF">CLV57_0321</name>
</gene>
<keyword evidence="4" id="KW-1185">Reference proteome</keyword>
<dbReference type="OrthoDB" id="743457at2"/>
<dbReference type="EMBL" id="PGFJ01000001">
    <property type="protein sequence ID" value="PJJ83341.1"/>
    <property type="molecule type" value="Genomic_DNA"/>
</dbReference>
<evidence type="ECO:0000313" key="4">
    <source>
        <dbReference type="Proteomes" id="UP000242687"/>
    </source>
</evidence>
<keyword evidence="1" id="KW-0175">Coiled coil</keyword>
<accession>A0A2H9VR97</accession>
<reference evidence="3 4" key="1">
    <citation type="submission" date="2017-11" db="EMBL/GenBank/DDBJ databases">
        <title>Genomic Encyclopedia of Archaeal and Bacterial Type Strains, Phase II (KMG-II): From Individual Species to Whole Genera.</title>
        <authorList>
            <person name="Goeker M."/>
        </authorList>
    </citation>
    <scope>NUCLEOTIDE SEQUENCE [LARGE SCALE GENOMIC DNA]</scope>
    <source>
        <strain evidence="3 4">DSM 28175</strain>
    </source>
</reference>
<dbReference type="AlphaFoldDB" id="A0A2H9VR97"/>
<dbReference type="RefSeq" id="WP_100339616.1">
    <property type="nucleotide sequence ID" value="NZ_PGFJ01000001.1"/>
</dbReference>
<feature type="coiled-coil region" evidence="1">
    <location>
        <begin position="294"/>
        <end position="321"/>
    </location>
</feature>